<reference evidence="3" key="1">
    <citation type="journal article" date="2019" name="Int. J. Syst. Evol. Microbiol.">
        <title>The Global Catalogue of Microorganisms (GCM) 10K type strain sequencing project: providing services to taxonomists for standard genome sequencing and annotation.</title>
        <authorList>
            <consortium name="The Broad Institute Genomics Platform"/>
            <consortium name="The Broad Institute Genome Sequencing Center for Infectious Disease"/>
            <person name="Wu L."/>
            <person name="Ma J."/>
        </authorList>
    </citation>
    <scope>NUCLEOTIDE SEQUENCE [LARGE SCALE GENOMIC DNA]</scope>
    <source>
        <strain evidence="3">JCM 13008</strain>
    </source>
</reference>
<feature type="region of interest" description="Disordered" evidence="1">
    <location>
        <begin position="1"/>
        <end position="54"/>
    </location>
</feature>
<sequence length="72" mass="8430">MKRMPLHIAERRQKYGDPPTDREAWRIPARRTDRDPRSWSSRRSDATDKDTDEDCRVETCEVAGKPVTNVNC</sequence>
<gene>
    <name evidence="2" type="ORF">GCM10009668_00090</name>
</gene>
<evidence type="ECO:0000313" key="2">
    <source>
        <dbReference type="EMBL" id="GAA1089704.1"/>
    </source>
</evidence>
<evidence type="ECO:0000313" key="3">
    <source>
        <dbReference type="Proteomes" id="UP001501581"/>
    </source>
</evidence>
<protein>
    <submittedName>
        <fullName evidence="2">Uncharacterized protein</fullName>
    </submittedName>
</protein>
<evidence type="ECO:0000256" key="1">
    <source>
        <dbReference type="SAM" id="MobiDB-lite"/>
    </source>
</evidence>
<keyword evidence="3" id="KW-1185">Reference proteome</keyword>
<feature type="compositionally biased region" description="Basic and acidic residues" evidence="1">
    <location>
        <begin position="8"/>
        <end position="54"/>
    </location>
</feature>
<accession>A0ABP4E5W9</accession>
<dbReference type="EMBL" id="BAAALG010000001">
    <property type="protein sequence ID" value="GAA1089704.1"/>
    <property type="molecule type" value="Genomic_DNA"/>
</dbReference>
<organism evidence="2 3">
    <name type="scientific">Nocardioides dubius</name>
    <dbReference type="NCBI Taxonomy" id="317019"/>
    <lineage>
        <taxon>Bacteria</taxon>
        <taxon>Bacillati</taxon>
        <taxon>Actinomycetota</taxon>
        <taxon>Actinomycetes</taxon>
        <taxon>Propionibacteriales</taxon>
        <taxon>Nocardioidaceae</taxon>
        <taxon>Nocardioides</taxon>
    </lineage>
</organism>
<dbReference type="Proteomes" id="UP001501581">
    <property type="component" value="Unassembled WGS sequence"/>
</dbReference>
<name>A0ABP4E5W9_9ACTN</name>
<proteinExistence type="predicted"/>
<comment type="caution">
    <text evidence="2">The sequence shown here is derived from an EMBL/GenBank/DDBJ whole genome shotgun (WGS) entry which is preliminary data.</text>
</comment>